<evidence type="ECO:0000313" key="10">
    <source>
        <dbReference type="Proteomes" id="UP001179280"/>
    </source>
</evidence>
<evidence type="ECO:0000313" key="9">
    <source>
        <dbReference type="EMBL" id="MBM7837300.1"/>
    </source>
</evidence>
<keyword evidence="10" id="KW-1185">Reference proteome</keyword>
<name>A0ABS2SR37_9BACI</name>
<dbReference type="InterPro" id="IPR015424">
    <property type="entry name" value="PyrdxlP-dep_Trfase"/>
</dbReference>
<reference evidence="9" key="1">
    <citation type="submission" date="2021-01" db="EMBL/GenBank/DDBJ databases">
        <title>Genomic Encyclopedia of Type Strains, Phase IV (KMG-IV): sequencing the most valuable type-strain genomes for metagenomic binning, comparative biology and taxonomic classification.</title>
        <authorList>
            <person name="Goeker M."/>
        </authorList>
    </citation>
    <scope>NUCLEOTIDE SEQUENCE</scope>
    <source>
        <strain evidence="9">DSM 21943</strain>
    </source>
</reference>
<dbReference type="SUPFAM" id="SSF53383">
    <property type="entry name" value="PLP-dependent transferases"/>
    <property type="match status" value="1"/>
</dbReference>
<comment type="caution">
    <text evidence="9">The sequence shown here is derived from an EMBL/GenBank/DDBJ whole genome shotgun (WGS) entry which is preliminary data.</text>
</comment>
<feature type="domain" description="HTH gntR-type" evidence="8">
    <location>
        <begin position="14"/>
        <end position="82"/>
    </location>
</feature>
<keyword evidence="3 9" id="KW-0808">Transferase</keyword>
<dbReference type="PANTHER" id="PTHR46577">
    <property type="entry name" value="HTH-TYPE TRANSCRIPTIONAL REGULATORY PROTEIN GABR"/>
    <property type="match status" value="1"/>
</dbReference>
<dbReference type="InterPro" id="IPR015421">
    <property type="entry name" value="PyrdxlP-dep_Trfase_major"/>
</dbReference>
<keyword evidence="4" id="KW-0663">Pyridoxal phosphate</keyword>
<evidence type="ECO:0000256" key="1">
    <source>
        <dbReference type="ARBA" id="ARBA00001933"/>
    </source>
</evidence>
<comment type="similarity">
    <text evidence="2">In the C-terminal section; belongs to the class-I pyridoxal-phosphate-dependent aminotransferase family.</text>
</comment>
<evidence type="ECO:0000256" key="5">
    <source>
        <dbReference type="ARBA" id="ARBA00023015"/>
    </source>
</evidence>
<proteinExistence type="inferred from homology"/>
<dbReference type="PROSITE" id="PS50949">
    <property type="entry name" value="HTH_GNTR"/>
    <property type="match status" value="1"/>
</dbReference>
<keyword evidence="3 9" id="KW-0032">Aminotransferase</keyword>
<dbReference type="Gene3D" id="3.40.640.10">
    <property type="entry name" value="Type I PLP-dependent aspartate aminotransferase-like (Major domain)"/>
    <property type="match status" value="1"/>
</dbReference>
<dbReference type="EMBL" id="JAFBCV010000001">
    <property type="protein sequence ID" value="MBM7837300.1"/>
    <property type="molecule type" value="Genomic_DNA"/>
</dbReference>
<dbReference type="CDD" id="cd07377">
    <property type="entry name" value="WHTH_GntR"/>
    <property type="match status" value="1"/>
</dbReference>
<keyword evidence="6" id="KW-0238">DNA-binding</keyword>
<gene>
    <name evidence="9" type="ORF">JOC54_000531</name>
</gene>
<dbReference type="GO" id="GO:0008483">
    <property type="term" value="F:transaminase activity"/>
    <property type="evidence" value="ECO:0007669"/>
    <property type="project" value="UniProtKB-KW"/>
</dbReference>
<dbReference type="Proteomes" id="UP001179280">
    <property type="component" value="Unassembled WGS sequence"/>
</dbReference>
<keyword evidence="5" id="KW-0805">Transcription regulation</keyword>
<dbReference type="SMART" id="SM00345">
    <property type="entry name" value="HTH_GNTR"/>
    <property type="match status" value="1"/>
</dbReference>
<dbReference type="SUPFAM" id="SSF46785">
    <property type="entry name" value="Winged helix' DNA-binding domain"/>
    <property type="match status" value="1"/>
</dbReference>
<protein>
    <submittedName>
        <fullName evidence="9">GntR family transcriptional regulator/MocR family aminotransferase</fullName>
    </submittedName>
</protein>
<keyword evidence="7" id="KW-0804">Transcription</keyword>
<evidence type="ECO:0000256" key="2">
    <source>
        <dbReference type="ARBA" id="ARBA00005384"/>
    </source>
</evidence>
<dbReference type="Gene3D" id="1.10.10.10">
    <property type="entry name" value="Winged helix-like DNA-binding domain superfamily/Winged helix DNA-binding domain"/>
    <property type="match status" value="1"/>
</dbReference>
<evidence type="ECO:0000256" key="3">
    <source>
        <dbReference type="ARBA" id="ARBA00022576"/>
    </source>
</evidence>
<dbReference type="Pfam" id="PF00392">
    <property type="entry name" value="GntR"/>
    <property type="match status" value="1"/>
</dbReference>
<dbReference type="PANTHER" id="PTHR46577:SF1">
    <property type="entry name" value="HTH-TYPE TRANSCRIPTIONAL REGULATORY PROTEIN GABR"/>
    <property type="match status" value="1"/>
</dbReference>
<comment type="cofactor">
    <cofactor evidence="1">
        <name>pyridoxal 5'-phosphate</name>
        <dbReference type="ChEBI" id="CHEBI:597326"/>
    </cofactor>
</comment>
<organism evidence="9 10">
    <name type="scientific">Shouchella xiaoxiensis</name>
    <dbReference type="NCBI Taxonomy" id="766895"/>
    <lineage>
        <taxon>Bacteria</taxon>
        <taxon>Bacillati</taxon>
        <taxon>Bacillota</taxon>
        <taxon>Bacilli</taxon>
        <taxon>Bacillales</taxon>
        <taxon>Bacillaceae</taxon>
        <taxon>Shouchella</taxon>
    </lineage>
</organism>
<dbReference type="Pfam" id="PF00155">
    <property type="entry name" value="Aminotran_1_2"/>
    <property type="match status" value="1"/>
</dbReference>
<dbReference type="InterPro" id="IPR036388">
    <property type="entry name" value="WH-like_DNA-bd_sf"/>
</dbReference>
<dbReference type="CDD" id="cd00609">
    <property type="entry name" value="AAT_like"/>
    <property type="match status" value="1"/>
</dbReference>
<evidence type="ECO:0000256" key="4">
    <source>
        <dbReference type="ARBA" id="ARBA00022898"/>
    </source>
</evidence>
<evidence type="ECO:0000256" key="7">
    <source>
        <dbReference type="ARBA" id="ARBA00023163"/>
    </source>
</evidence>
<sequence>MDTIWCELKRDSTIPLYEQLYTHLKAEITSGRIAYGTKLPSKRKLAAFLKLSQNTIEATYEQLTAEGYVEVKPRKGFFVQAYEELEQIPSKKSPELQSTPSKKQIRFNFHPTHIDTAHFPFDKWRKYMKQAIDQSNRDLLLLGNQQGEEIFRSEIAHYLYHSRGVQCTPEQIVVGAGMETLLQQLFLLFGETTIYGIEDPGYQLIKKILRHYPNHYEAFPVDHEGVNVDALSQSQINIMYLTPSHHFPYGSVLSINRRKRLLNWAESDSSRFIIEDDYDSEFRYSGKTIPSLQSMDQHGKVVYLGSFSKSLIPSARISYMVLPKPLLTSYQQMFSSHHSTVARFDQVALAEFMKHGDFEKHLNRMRKLYRRKLDRVLSLLKPFEEELTIIGDQSGLHIVLVVNNGMDEETLVTSARAADILVYPLSLYSIEARAHKPPRVVLGFASIAETDIEQAFTSLLQAWGLKKQKKTPAD</sequence>
<dbReference type="InterPro" id="IPR036390">
    <property type="entry name" value="WH_DNA-bd_sf"/>
</dbReference>
<evidence type="ECO:0000256" key="6">
    <source>
        <dbReference type="ARBA" id="ARBA00023125"/>
    </source>
</evidence>
<dbReference type="InterPro" id="IPR051446">
    <property type="entry name" value="HTH_trans_reg/aminotransferase"/>
</dbReference>
<accession>A0ABS2SR37</accession>
<dbReference type="InterPro" id="IPR004839">
    <property type="entry name" value="Aminotransferase_I/II_large"/>
</dbReference>
<evidence type="ECO:0000259" key="8">
    <source>
        <dbReference type="PROSITE" id="PS50949"/>
    </source>
</evidence>
<dbReference type="InterPro" id="IPR000524">
    <property type="entry name" value="Tscrpt_reg_HTH_GntR"/>
</dbReference>